<name>A0A0A9HDQ9_ARUDO</name>
<feature type="transmembrane region" description="Helical" evidence="1">
    <location>
        <begin position="35"/>
        <end position="59"/>
    </location>
</feature>
<accession>A0A0A9HDQ9</accession>
<dbReference type="AlphaFoldDB" id="A0A0A9HDQ9"/>
<reference evidence="2" key="1">
    <citation type="submission" date="2014-09" db="EMBL/GenBank/DDBJ databases">
        <authorList>
            <person name="Magalhaes I.L.F."/>
            <person name="Oliveira U."/>
            <person name="Santos F.R."/>
            <person name="Vidigal T.H.D.A."/>
            <person name="Brescovit A.D."/>
            <person name="Santos A.J."/>
        </authorList>
    </citation>
    <scope>NUCLEOTIDE SEQUENCE</scope>
    <source>
        <tissue evidence="2">Shoot tissue taken approximately 20 cm above the soil surface</tissue>
    </source>
</reference>
<keyword evidence="1" id="KW-0472">Membrane</keyword>
<evidence type="ECO:0000256" key="1">
    <source>
        <dbReference type="SAM" id="Phobius"/>
    </source>
</evidence>
<sequence>MDHVSTHWKDNLIQSQANICFGCTAISQTNQWQKVVFVSSSPSCVMSLFPVLGVLGVYIS</sequence>
<reference evidence="2" key="2">
    <citation type="journal article" date="2015" name="Data Brief">
        <title>Shoot transcriptome of the giant reed, Arundo donax.</title>
        <authorList>
            <person name="Barrero R.A."/>
            <person name="Guerrero F.D."/>
            <person name="Moolhuijzen P."/>
            <person name="Goolsby J.A."/>
            <person name="Tidwell J."/>
            <person name="Bellgard S.E."/>
            <person name="Bellgard M.I."/>
        </authorList>
    </citation>
    <scope>NUCLEOTIDE SEQUENCE</scope>
    <source>
        <tissue evidence="2">Shoot tissue taken approximately 20 cm above the soil surface</tissue>
    </source>
</reference>
<keyword evidence="1" id="KW-1133">Transmembrane helix</keyword>
<protein>
    <submittedName>
        <fullName evidence="2">Uncharacterized protein</fullName>
    </submittedName>
</protein>
<dbReference type="EMBL" id="GBRH01163009">
    <property type="protein sequence ID" value="JAE34887.1"/>
    <property type="molecule type" value="Transcribed_RNA"/>
</dbReference>
<keyword evidence="1" id="KW-0812">Transmembrane</keyword>
<proteinExistence type="predicted"/>
<evidence type="ECO:0000313" key="2">
    <source>
        <dbReference type="EMBL" id="JAE34887.1"/>
    </source>
</evidence>
<organism evidence="2">
    <name type="scientific">Arundo donax</name>
    <name type="common">Giant reed</name>
    <name type="synonym">Donax arundinaceus</name>
    <dbReference type="NCBI Taxonomy" id="35708"/>
    <lineage>
        <taxon>Eukaryota</taxon>
        <taxon>Viridiplantae</taxon>
        <taxon>Streptophyta</taxon>
        <taxon>Embryophyta</taxon>
        <taxon>Tracheophyta</taxon>
        <taxon>Spermatophyta</taxon>
        <taxon>Magnoliopsida</taxon>
        <taxon>Liliopsida</taxon>
        <taxon>Poales</taxon>
        <taxon>Poaceae</taxon>
        <taxon>PACMAD clade</taxon>
        <taxon>Arundinoideae</taxon>
        <taxon>Arundineae</taxon>
        <taxon>Arundo</taxon>
    </lineage>
</organism>